<evidence type="ECO:0000256" key="2">
    <source>
        <dbReference type="ARBA" id="ARBA00022692"/>
    </source>
</evidence>
<dbReference type="Proteomes" id="UP000215902">
    <property type="component" value="Unassembled WGS sequence"/>
</dbReference>
<feature type="compositionally biased region" description="Low complexity" evidence="9">
    <location>
        <begin position="416"/>
        <end position="427"/>
    </location>
</feature>
<dbReference type="Gene3D" id="3.30.40.10">
    <property type="entry name" value="Zinc/RING finger domain, C3HC4 (zinc finger)"/>
    <property type="match status" value="1"/>
</dbReference>
<keyword evidence="14" id="KW-1185">Reference proteome</keyword>
<reference evidence="13 14" key="1">
    <citation type="submission" date="2017-06" db="EMBL/GenBank/DDBJ databases">
        <title>A platform for efficient transgenesis in Macrostomum lignano, a flatworm model organism for stem cell research.</title>
        <authorList>
            <person name="Berezikov E."/>
        </authorList>
    </citation>
    <scope>NUCLEOTIDE SEQUENCE [LARGE SCALE GENOMIC DNA]</scope>
    <source>
        <strain evidence="13">DV1</strain>
        <tissue evidence="13">Whole organism</tissue>
    </source>
</reference>
<keyword evidence="5" id="KW-0862">Zinc</keyword>
<dbReference type="FunFam" id="3.30.40.10:FF:000009">
    <property type="entry name" value="E3 ubiquitin-protein ligase RNF130"/>
    <property type="match status" value="1"/>
</dbReference>
<evidence type="ECO:0000313" key="14">
    <source>
        <dbReference type="Proteomes" id="UP000215902"/>
    </source>
</evidence>
<comment type="subcellular location">
    <subcellularLocation>
        <location evidence="1">Membrane</location>
    </subcellularLocation>
</comment>
<dbReference type="SMART" id="SM00184">
    <property type="entry name" value="RING"/>
    <property type="match status" value="1"/>
</dbReference>
<dbReference type="PANTHER" id="PTHR46539:SF23">
    <property type="entry name" value="RING-TYPE DOMAIN-CONTAINING PROTEIN"/>
    <property type="match status" value="1"/>
</dbReference>
<dbReference type="InterPro" id="IPR013083">
    <property type="entry name" value="Znf_RING/FYVE/PHD"/>
</dbReference>
<gene>
    <name evidence="13" type="ORF">BOX15_Mlig024837g1</name>
</gene>
<feature type="region of interest" description="Disordered" evidence="9">
    <location>
        <begin position="416"/>
        <end position="467"/>
    </location>
</feature>
<comment type="caution">
    <text evidence="13">The sequence shown here is derived from an EMBL/GenBank/DDBJ whole genome shotgun (WGS) entry which is preliminary data.</text>
</comment>
<organism evidence="13 14">
    <name type="scientific">Macrostomum lignano</name>
    <dbReference type="NCBI Taxonomy" id="282301"/>
    <lineage>
        <taxon>Eukaryota</taxon>
        <taxon>Metazoa</taxon>
        <taxon>Spiralia</taxon>
        <taxon>Lophotrochozoa</taxon>
        <taxon>Platyhelminthes</taxon>
        <taxon>Rhabditophora</taxon>
        <taxon>Macrostomorpha</taxon>
        <taxon>Macrostomida</taxon>
        <taxon>Macrostomidae</taxon>
        <taxon>Macrostomum</taxon>
    </lineage>
</organism>
<dbReference type="PROSITE" id="PS50089">
    <property type="entry name" value="ZF_RING_2"/>
    <property type="match status" value="1"/>
</dbReference>
<evidence type="ECO:0000256" key="5">
    <source>
        <dbReference type="ARBA" id="ARBA00022833"/>
    </source>
</evidence>
<evidence type="ECO:0000256" key="8">
    <source>
        <dbReference type="PROSITE-ProRule" id="PRU00175"/>
    </source>
</evidence>
<evidence type="ECO:0000256" key="6">
    <source>
        <dbReference type="ARBA" id="ARBA00022989"/>
    </source>
</evidence>
<proteinExistence type="predicted"/>
<dbReference type="OrthoDB" id="9984778at2759"/>
<dbReference type="AlphaFoldDB" id="A0A267ED53"/>
<dbReference type="PANTHER" id="PTHR46539">
    <property type="entry name" value="E3 UBIQUITIN-PROTEIN LIGASE ATL42"/>
    <property type="match status" value="1"/>
</dbReference>
<feature type="chain" id="PRO_5013125696" description="RING-type domain-containing protein" evidence="11">
    <location>
        <begin position="29"/>
        <end position="467"/>
    </location>
</feature>
<keyword evidence="3" id="KW-0479">Metal-binding</keyword>
<keyword evidence="11" id="KW-0732">Signal</keyword>
<evidence type="ECO:0000256" key="3">
    <source>
        <dbReference type="ARBA" id="ARBA00022723"/>
    </source>
</evidence>
<dbReference type="STRING" id="282301.A0A267ED53"/>
<evidence type="ECO:0000256" key="10">
    <source>
        <dbReference type="SAM" id="Phobius"/>
    </source>
</evidence>
<evidence type="ECO:0000259" key="12">
    <source>
        <dbReference type="PROSITE" id="PS50089"/>
    </source>
</evidence>
<evidence type="ECO:0000256" key="1">
    <source>
        <dbReference type="ARBA" id="ARBA00004370"/>
    </source>
</evidence>
<name>A0A267ED53_9PLAT</name>
<feature type="transmembrane region" description="Helical" evidence="10">
    <location>
        <begin position="253"/>
        <end position="276"/>
    </location>
</feature>
<dbReference type="Pfam" id="PF13639">
    <property type="entry name" value="zf-RING_2"/>
    <property type="match status" value="1"/>
</dbReference>
<sequence length="467" mass="50109">RTVRMQLALMQASSAILLCSLMVHCCIADTNSAPKSLSSAAANGQPRAQRSDELVVKLDCQPALAGQPVAYRIEFRQTSDCTNAATITMTGTRQDRFDSLGAAPVSAATWWLFRLGELPQQAGTEPSLPLLTVKMMPNCSGLTVKPLKSTAGIGDYAVLADASGCSIVRVLTLLPKLLSNTRGRCLLYGIQGANSVGDVESGDAADMCILIQEHGYSNRRSLFGELRADNRTCSAAASASVGNGDSFINRVSVVFVSVSFVLLVAISVSWIVFYYVQRFRYRHAKKRLSQRLCNAAKTALSKIPVRILQLGDDAELQWIGDHCAVCIEPYGCGDPVRILPCKHKYHTHCIDQWLLDQRSCPLCKTDILKACGLWVSGGSRISLDDVTITPAASQQPPPIGIASTGASADATAAAANRNNKNNNSNNNYQRHSGGCVLHHHPSDSENLVVESDQPENPTGADPLLSGV</sequence>
<keyword evidence="4 8" id="KW-0863">Zinc-finger</keyword>
<feature type="non-terminal residue" evidence="13">
    <location>
        <position position="1"/>
    </location>
</feature>
<dbReference type="SUPFAM" id="SSF57850">
    <property type="entry name" value="RING/U-box"/>
    <property type="match status" value="1"/>
</dbReference>
<dbReference type="InterPro" id="IPR001841">
    <property type="entry name" value="Znf_RING"/>
</dbReference>
<evidence type="ECO:0000313" key="13">
    <source>
        <dbReference type="EMBL" id="PAA59521.1"/>
    </source>
</evidence>
<feature type="signal peptide" evidence="11">
    <location>
        <begin position="1"/>
        <end position="28"/>
    </location>
</feature>
<evidence type="ECO:0000256" key="11">
    <source>
        <dbReference type="SAM" id="SignalP"/>
    </source>
</evidence>
<keyword evidence="7 10" id="KW-0472">Membrane</keyword>
<keyword evidence="6 10" id="KW-1133">Transmembrane helix</keyword>
<protein>
    <recommendedName>
        <fullName evidence="12">RING-type domain-containing protein</fullName>
    </recommendedName>
</protein>
<accession>A0A267ED53</accession>
<dbReference type="EMBL" id="NIVC01002256">
    <property type="protein sequence ID" value="PAA59521.1"/>
    <property type="molecule type" value="Genomic_DNA"/>
</dbReference>
<evidence type="ECO:0000256" key="4">
    <source>
        <dbReference type="ARBA" id="ARBA00022771"/>
    </source>
</evidence>
<evidence type="ECO:0000256" key="7">
    <source>
        <dbReference type="ARBA" id="ARBA00023136"/>
    </source>
</evidence>
<evidence type="ECO:0000256" key="9">
    <source>
        <dbReference type="SAM" id="MobiDB-lite"/>
    </source>
</evidence>
<dbReference type="GO" id="GO:0008270">
    <property type="term" value="F:zinc ion binding"/>
    <property type="evidence" value="ECO:0007669"/>
    <property type="project" value="UniProtKB-KW"/>
</dbReference>
<dbReference type="GO" id="GO:0016020">
    <property type="term" value="C:membrane"/>
    <property type="evidence" value="ECO:0007669"/>
    <property type="project" value="UniProtKB-SubCell"/>
</dbReference>
<keyword evidence="2 10" id="KW-0812">Transmembrane</keyword>
<feature type="domain" description="RING-type" evidence="12">
    <location>
        <begin position="323"/>
        <end position="364"/>
    </location>
</feature>